<dbReference type="PRINTS" id="PR00625">
    <property type="entry name" value="JDOMAIN"/>
</dbReference>
<sequence>MATNLYETLGLSRDATPEQVRKAYRRKALETHPDRLQRGASPADKAASEEMFRKVNNAYEVLSDPENRRSYDQHGVWPPPTARESYTQGNWQGPARDPFQDPSFYDPFAQHPFFGRSHQTDPFGFFGPSRHSHPHGFTDPFVLFNQIFGDFHQAFSRDPFDPFGHQDNDFFGGFMSPMSMLHMGNSPFGFPTGSNLNVYSSSSRGRHAGGPSGSKWISESHSTSTVNGVTYTKVVRRDSEGNEHVTYSYPDGTKRRLINGIEQPSYGSIPPPPQHNYNAIAPPPLVPTQGPPPTYDARSAPPPVSGSRHTPRDYYSKSREYARRPQDLQSQYDPYSRQQQAPAPGPYTSQYADPNASGYHHEHKTHGGADEARERGGGASWRFWK</sequence>
<evidence type="ECO:0000256" key="1">
    <source>
        <dbReference type="SAM" id="MobiDB-lite"/>
    </source>
</evidence>
<dbReference type="Proteomes" id="UP000183567">
    <property type="component" value="Unassembled WGS sequence"/>
</dbReference>
<feature type="region of interest" description="Disordered" evidence="1">
    <location>
        <begin position="1"/>
        <end position="49"/>
    </location>
</feature>
<dbReference type="InterPro" id="IPR001623">
    <property type="entry name" value="DnaJ_domain"/>
</dbReference>
<name>A0A1J8QM09_9AGAM</name>
<feature type="region of interest" description="Disordered" evidence="1">
    <location>
        <begin position="201"/>
        <end position="222"/>
    </location>
</feature>
<proteinExistence type="predicted"/>
<feature type="compositionally biased region" description="Basic and acidic residues" evidence="1">
    <location>
        <begin position="365"/>
        <end position="376"/>
    </location>
</feature>
<dbReference type="GO" id="GO:0005634">
    <property type="term" value="C:nucleus"/>
    <property type="evidence" value="ECO:0007669"/>
    <property type="project" value="TreeGrafter"/>
</dbReference>
<feature type="compositionally biased region" description="Basic and acidic residues" evidence="1">
    <location>
        <begin position="310"/>
        <end position="326"/>
    </location>
</feature>
<feature type="compositionally biased region" description="Pro residues" evidence="1">
    <location>
        <begin position="281"/>
        <end position="304"/>
    </location>
</feature>
<dbReference type="GO" id="GO:0051082">
    <property type="term" value="F:unfolded protein binding"/>
    <property type="evidence" value="ECO:0007669"/>
    <property type="project" value="TreeGrafter"/>
</dbReference>
<dbReference type="AlphaFoldDB" id="A0A1J8QM09"/>
<evidence type="ECO:0000313" key="4">
    <source>
        <dbReference type="Proteomes" id="UP000183567"/>
    </source>
</evidence>
<comment type="caution">
    <text evidence="3">The sequence shown here is derived from an EMBL/GenBank/DDBJ whole genome shotgun (WGS) entry which is preliminary data.</text>
</comment>
<dbReference type="PANTHER" id="PTHR43948">
    <property type="entry name" value="DNAJ HOMOLOG SUBFAMILY B"/>
    <property type="match status" value="1"/>
</dbReference>
<evidence type="ECO:0000259" key="2">
    <source>
        <dbReference type="PROSITE" id="PS50076"/>
    </source>
</evidence>
<reference evidence="3 4" key="1">
    <citation type="submission" date="2016-03" db="EMBL/GenBank/DDBJ databases">
        <title>Comparative genomics of the ectomycorrhizal sister species Rhizopogon vinicolor and Rhizopogon vesiculosus (Basidiomycota: Boletales) reveals a divergence of the mating type B locus.</title>
        <authorList>
            <person name="Mujic A.B."/>
            <person name="Kuo A."/>
            <person name="Tritt A."/>
            <person name="Lipzen A."/>
            <person name="Chen C."/>
            <person name="Johnson J."/>
            <person name="Sharma A."/>
            <person name="Barry K."/>
            <person name="Grigoriev I.V."/>
            <person name="Spatafora J.W."/>
        </authorList>
    </citation>
    <scope>NUCLEOTIDE SEQUENCE [LARGE SCALE GENOMIC DNA]</scope>
    <source>
        <strain evidence="3 4">AM-OR11-056</strain>
    </source>
</reference>
<dbReference type="GO" id="GO:0051087">
    <property type="term" value="F:protein-folding chaperone binding"/>
    <property type="evidence" value="ECO:0007669"/>
    <property type="project" value="TreeGrafter"/>
</dbReference>
<gene>
    <name evidence="3" type="ORF">AZE42_05893</name>
</gene>
<dbReference type="Gene3D" id="1.10.287.110">
    <property type="entry name" value="DnaJ domain"/>
    <property type="match status" value="1"/>
</dbReference>
<dbReference type="SUPFAM" id="SSF46565">
    <property type="entry name" value="Chaperone J-domain"/>
    <property type="match status" value="1"/>
</dbReference>
<protein>
    <recommendedName>
        <fullName evidence="2">J domain-containing protein</fullName>
    </recommendedName>
</protein>
<dbReference type="CDD" id="cd06257">
    <property type="entry name" value="DnaJ"/>
    <property type="match status" value="1"/>
</dbReference>
<accession>A0A1J8QM09</accession>
<dbReference type="PANTHER" id="PTHR43948:SF14">
    <property type="entry name" value="PROTEIN DNAJ, PUTATIVE-RELATED"/>
    <property type="match status" value="1"/>
</dbReference>
<dbReference type="SMART" id="SM00271">
    <property type="entry name" value="DnaJ"/>
    <property type="match status" value="1"/>
</dbReference>
<feature type="compositionally biased region" description="Basic and acidic residues" evidence="1">
    <location>
        <begin position="15"/>
        <end position="37"/>
    </location>
</feature>
<feature type="compositionally biased region" description="Polar residues" evidence="1">
    <location>
        <begin position="327"/>
        <end position="352"/>
    </location>
</feature>
<dbReference type="OrthoDB" id="442087at2759"/>
<dbReference type="PROSITE" id="PS00636">
    <property type="entry name" value="DNAJ_1"/>
    <property type="match status" value="1"/>
</dbReference>
<keyword evidence="4" id="KW-1185">Reference proteome</keyword>
<dbReference type="EMBL" id="LVVM01005475">
    <property type="protein sequence ID" value="OJA10442.1"/>
    <property type="molecule type" value="Genomic_DNA"/>
</dbReference>
<dbReference type="InterPro" id="IPR018253">
    <property type="entry name" value="DnaJ_domain_CS"/>
</dbReference>
<dbReference type="InterPro" id="IPR036869">
    <property type="entry name" value="J_dom_sf"/>
</dbReference>
<feature type="domain" description="J" evidence="2">
    <location>
        <begin position="4"/>
        <end position="75"/>
    </location>
</feature>
<dbReference type="STRING" id="180088.A0A1J8QM09"/>
<dbReference type="GO" id="GO:0044183">
    <property type="term" value="F:protein folding chaperone"/>
    <property type="evidence" value="ECO:0007669"/>
    <property type="project" value="TreeGrafter"/>
</dbReference>
<organism evidence="3 4">
    <name type="scientific">Rhizopogon vesiculosus</name>
    <dbReference type="NCBI Taxonomy" id="180088"/>
    <lineage>
        <taxon>Eukaryota</taxon>
        <taxon>Fungi</taxon>
        <taxon>Dikarya</taxon>
        <taxon>Basidiomycota</taxon>
        <taxon>Agaricomycotina</taxon>
        <taxon>Agaricomycetes</taxon>
        <taxon>Agaricomycetidae</taxon>
        <taxon>Boletales</taxon>
        <taxon>Suillineae</taxon>
        <taxon>Rhizopogonaceae</taxon>
        <taxon>Rhizopogon</taxon>
    </lineage>
</organism>
<dbReference type="GO" id="GO:0005737">
    <property type="term" value="C:cytoplasm"/>
    <property type="evidence" value="ECO:0007669"/>
    <property type="project" value="TreeGrafter"/>
</dbReference>
<evidence type="ECO:0000313" key="3">
    <source>
        <dbReference type="EMBL" id="OJA10442.1"/>
    </source>
</evidence>
<dbReference type="PROSITE" id="PS50076">
    <property type="entry name" value="DNAJ_2"/>
    <property type="match status" value="1"/>
</dbReference>
<dbReference type="Pfam" id="PF00226">
    <property type="entry name" value="DnaJ"/>
    <property type="match status" value="1"/>
</dbReference>
<feature type="region of interest" description="Disordered" evidence="1">
    <location>
        <begin position="262"/>
        <end position="385"/>
    </location>
</feature>